<dbReference type="EMBL" id="BAAAPN010000104">
    <property type="protein sequence ID" value="GAA1775878.1"/>
    <property type="molecule type" value="Genomic_DNA"/>
</dbReference>
<evidence type="ECO:0000313" key="2">
    <source>
        <dbReference type="Proteomes" id="UP001501475"/>
    </source>
</evidence>
<evidence type="ECO:0000313" key="1">
    <source>
        <dbReference type="EMBL" id="GAA1775878.1"/>
    </source>
</evidence>
<proteinExistence type="predicted"/>
<keyword evidence="2" id="KW-1185">Reference proteome</keyword>
<gene>
    <name evidence="1" type="ORF">GCM10009810_36200</name>
</gene>
<comment type="caution">
    <text evidence="1">The sequence shown here is derived from an EMBL/GenBank/DDBJ whole genome shotgun (WGS) entry which is preliminary data.</text>
</comment>
<name>A0ABN2L624_9MICO</name>
<accession>A0ABN2L624</accession>
<sequence>MREEKAIMSCRGPAVALAMLGALTTTEIEEINFAMSERLGPYIQPWS</sequence>
<dbReference type="Proteomes" id="UP001501475">
    <property type="component" value="Unassembled WGS sequence"/>
</dbReference>
<reference evidence="1 2" key="1">
    <citation type="journal article" date="2019" name="Int. J. Syst. Evol. Microbiol.">
        <title>The Global Catalogue of Microorganisms (GCM) 10K type strain sequencing project: providing services to taxonomists for standard genome sequencing and annotation.</title>
        <authorList>
            <consortium name="The Broad Institute Genomics Platform"/>
            <consortium name="The Broad Institute Genome Sequencing Center for Infectious Disease"/>
            <person name="Wu L."/>
            <person name="Ma J."/>
        </authorList>
    </citation>
    <scope>NUCLEOTIDE SEQUENCE [LARGE SCALE GENOMIC DNA]</scope>
    <source>
        <strain evidence="1 2">JCM 15591</strain>
    </source>
</reference>
<organism evidence="1 2">
    <name type="scientific">Nostocoides vanveenii</name>
    <dbReference type="NCBI Taxonomy" id="330835"/>
    <lineage>
        <taxon>Bacteria</taxon>
        <taxon>Bacillati</taxon>
        <taxon>Actinomycetota</taxon>
        <taxon>Actinomycetes</taxon>
        <taxon>Micrococcales</taxon>
        <taxon>Intrasporangiaceae</taxon>
        <taxon>Nostocoides</taxon>
    </lineage>
</organism>
<protein>
    <submittedName>
        <fullName evidence="1">Uncharacterized protein</fullName>
    </submittedName>
</protein>